<proteinExistence type="predicted"/>
<dbReference type="InterPro" id="IPR007492">
    <property type="entry name" value="LytTR_DNA-bd_dom"/>
</dbReference>
<dbReference type="PROSITE" id="PS50930">
    <property type="entry name" value="HTH_LYTTR"/>
    <property type="match status" value="1"/>
</dbReference>
<protein>
    <submittedName>
        <fullName evidence="4">Transcriptional regulator, LytTR family</fullName>
    </submittedName>
</protein>
<feature type="transmembrane region" description="Helical" evidence="2">
    <location>
        <begin position="34"/>
        <end position="50"/>
    </location>
</feature>
<dbReference type="GO" id="GO:0003677">
    <property type="term" value="F:DNA binding"/>
    <property type="evidence" value="ECO:0007669"/>
    <property type="project" value="InterPro"/>
</dbReference>
<keyword evidence="2" id="KW-0812">Transmembrane</keyword>
<reference evidence="4 5" key="1">
    <citation type="submission" date="2017-04" db="EMBL/GenBank/DDBJ databases">
        <authorList>
            <person name="Afonso C.L."/>
            <person name="Miller P.J."/>
            <person name="Scott M.A."/>
            <person name="Spackman E."/>
            <person name="Goraichik I."/>
            <person name="Dimitrov K.M."/>
            <person name="Suarez D.L."/>
            <person name="Swayne D.E."/>
        </authorList>
    </citation>
    <scope>NUCLEOTIDE SEQUENCE [LARGE SCALE GENOMIC DNA]</scope>
    <source>
        <strain evidence="4 5">A2P</strain>
    </source>
</reference>
<feature type="compositionally biased region" description="Pro residues" evidence="1">
    <location>
        <begin position="164"/>
        <end position="173"/>
    </location>
</feature>
<organism evidence="4 5">
    <name type="scientific">Azospirillum oryzae</name>
    <dbReference type="NCBI Taxonomy" id="286727"/>
    <lineage>
        <taxon>Bacteria</taxon>
        <taxon>Pseudomonadati</taxon>
        <taxon>Pseudomonadota</taxon>
        <taxon>Alphaproteobacteria</taxon>
        <taxon>Rhodospirillales</taxon>
        <taxon>Azospirillaceae</taxon>
        <taxon>Azospirillum</taxon>
    </lineage>
</organism>
<evidence type="ECO:0000256" key="1">
    <source>
        <dbReference type="SAM" id="MobiDB-lite"/>
    </source>
</evidence>
<dbReference type="Pfam" id="PF04397">
    <property type="entry name" value="LytTR"/>
    <property type="match status" value="1"/>
</dbReference>
<keyword evidence="2" id="KW-1133">Transmembrane helix</keyword>
<dbReference type="AlphaFoldDB" id="A0A1X7GAQ1"/>
<accession>A0A1X7GAQ1</accession>
<evidence type="ECO:0000259" key="3">
    <source>
        <dbReference type="PROSITE" id="PS50930"/>
    </source>
</evidence>
<dbReference type="Proteomes" id="UP000192936">
    <property type="component" value="Unassembled WGS sequence"/>
</dbReference>
<sequence>MQTNAPPNAETSSPALPWQSPPVPYGRRVLRRRLPLLAASILALALLGPFGTFRDMGFAVRLAYWGGLIATGWSMFELVILVARRVLPNLERTWPLMLAAAYLTVSVLQTLVVALLESRLRGQDFFTPAGLAELYGYVLVITTLVSALPVWLELREHGVVGNAPPAPPQPLPAGEPSATRPAPFLDRIPAKLGRDLLALEMEDHYVRVHTALGSDLILMRMRDAVAELAGIDGRQVHRSYWVAASAVAAVERKPDGKLSLRLTNGLLVPVSRTHAPSVRAAGWTEKAVS</sequence>
<keyword evidence="2" id="KW-0472">Membrane</keyword>
<feature type="transmembrane region" description="Helical" evidence="2">
    <location>
        <begin position="62"/>
        <end position="82"/>
    </location>
</feature>
<evidence type="ECO:0000313" key="4">
    <source>
        <dbReference type="EMBL" id="SMF66924.1"/>
    </source>
</evidence>
<name>A0A1X7GAQ1_9PROT</name>
<evidence type="ECO:0000256" key="2">
    <source>
        <dbReference type="SAM" id="Phobius"/>
    </source>
</evidence>
<gene>
    <name evidence="4" type="ORF">SAMN02982917_3546</name>
</gene>
<feature type="region of interest" description="Disordered" evidence="1">
    <location>
        <begin position="163"/>
        <end position="182"/>
    </location>
</feature>
<evidence type="ECO:0000313" key="5">
    <source>
        <dbReference type="Proteomes" id="UP000192936"/>
    </source>
</evidence>
<dbReference type="SMART" id="SM00850">
    <property type="entry name" value="LytTR"/>
    <property type="match status" value="1"/>
</dbReference>
<feature type="transmembrane region" description="Helical" evidence="2">
    <location>
        <begin position="94"/>
        <end position="114"/>
    </location>
</feature>
<dbReference type="EMBL" id="FXAK01000007">
    <property type="protein sequence ID" value="SMF66924.1"/>
    <property type="molecule type" value="Genomic_DNA"/>
</dbReference>
<dbReference type="RefSeq" id="WP_244560721.1">
    <property type="nucleotide sequence ID" value="NZ_FXAK01000007.1"/>
</dbReference>
<feature type="domain" description="HTH LytTR-type" evidence="3">
    <location>
        <begin position="194"/>
        <end position="284"/>
    </location>
</feature>
<feature type="transmembrane region" description="Helical" evidence="2">
    <location>
        <begin position="134"/>
        <end position="152"/>
    </location>
</feature>
<dbReference type="STRING" id="286727.SAMN02982917_3546"/>
<dbReference type="Gene3D" id="2.40.50.1020">
    <property type="entry name" value="LytTr DNA-binding domain"/>
    <property type="match status" value="1"/>
</dbReference>